<sequence length="228" mass="26675">MSSNDSQRQKEKNKYELEEQFLLRLPEKEANDLKNVLHSKPKKVKKMLKISLNSEMNEGVVHLNKKVLNARVFDLPCHVESLKTTDRVDFYKTADISKIVVCKKEPFENNDENNKNVVTSKKNLKKYSYPHGLTPPLKNVRKRRFRKVLKNKIDLEDVDEIEKEVLWLLRMDVEAVSSRYELIYDNVSSRNDFDERSLFGEISDCDSDEENRSSTSLELSTSLNIFSQ</sequence>
<dbReference type="CDD" id="cd08047">
    <property type="entry name" value="TAF7"/>
    <property type="match status" value="1"/>
</dbReference>
<dbReference type="OrthoDB" id="153872at2759"/>
<dbReference type="InterPro" id="IPR037817">
    <property type="entry name" value="TAF7"/>
</dbReference>
<gene>
    <name evidence="8" type="primary">LOC108744726</name>
</gene>
<keyword evidence="7" id="KW-1185">Reference proteome</keyword>
<dbReference type="RefSeq" id="XP_018336137.1">
    <property type="nucleotide sequence ID" value="XM_018480635.2"/>
</dbReference>
<dbReference type="GO" id="GO:0051123">
    <property type="term" value="P:RNA polymerase II preinitiation complex assembly"/>
    <property type="evidence" value="ECO:0007669"/>
    <property type="project" value="TreeGrafter"/>
</dbReference>
<dbReference type="Proteomes" id="UP000192223">
    <property type="component" value="Unplaced"/>
</dbReference>
<keyword evidence="4" id="KW-0804">Transcription</keyword>
<evidence type="ECO:0000259" key="6">
    <source>
        <dbReference type="SMART" id="SM01370"/>
    </source>
</evidence>
<evidence type="ECO:0000256" key="5">
    <source>
        <dbReference type="ARBA" id="ARBA00023242"/>
    </source>
</evidence>
<dbReference type="PANTHER" id="PTHR12228">
    <property type="entry name" value="TRANSCRIPTION INITIATION FACTOR TFIID 55 KD SUBUNIT-RELATED"/>
    <property type="match status" value="1"/>
</dbReference>
<dbReference type="SMART" id="SM01370">
    <property type="entry name" value="TAFII55_N"/>
    <property type="match status" value="1"/>
</dbReference>
<evidence type="ECO:0000256" key="4">
    <source>
        <dbReference type="ARBA" id="ARBA00023163"/>
    </source>
</evidence>
<comment type="subcellular location">
    <subcellularLocation>
        <location evidence="1">Nucleus</location>
    </subcellularLocation>
</comment>
<dbReference type="InterPro" id="IPR006751">
    <property type="entry name" value="TAFII55_prot_cons_reg"/>
</dbReference>
<dbReference type="GeneID" id="108744726"/>
<evidence type="ECO:0000256" key="2">
    <source>
        <dbReference type="ARBA" id="ARBA00009368"/>
    </source>
</evidence>
<accession>A0A1W4XTL7</accession>
<dbReference type="GO" id="GO:0016251">
    <property type="term" value="F:RNA polymerase II general transcription initiation factor activity"/>
    <property type="evidence" value="ECO:0007669"/>
    <property type="project" value="TreeGrafter"/>
</dbReference>
<feature type="domain" description="TAFII55 protein conserved region" evidence="6">
    <location>
        <begin position="17"/>
        <end position="177"/>
    </location>
</feature>
<comment type="similarity">
    <text evidence="2">Belongs to the TAF7 family.</text>
</comment>
<dbReference type="Pfam" id="PF04658">
    <property type="entry name" value="TAFII55_N"/>
    <property type="match status" value="1"/>
</dbReference>
<dbReference type="AlphaFoldDB" id="A0A1W4XTL7"/>
<evidence type="ECO:0000313" key="7">
    <source>
        <dbReference type="Proteomes" id="UP000192223"/>
    </source>
</evidence>
<name>A0A1W4XTL7_AGRPL</name>
<evidence type="ECO:0000313" key="8">
    <source>
        <dbReference type="RefSeq" id="XP_018336137.1"/>
    </source>
</evidence>
<reference evidence="8" key="1">
    <citation type="submission" date="2025-08" db="UniProtKB">
        <authorList>
            <consortium name="RefSeq"/>
        </authorList>
    </citation>
    <scope>IDENTIFICATION</scope>
    <source>
        <tissue evidence="8">Entire body</tissue>
    </source>
</reference>
<evidence type="ECO:0000256" key="1">
    <source>
        <dbReference type="ARBA" id="ARBA00004123"/>
    </source>
</evidence>
<dbReference type="InParanoid" id="A0A1W4XTL7"/>
<organism evidence="7 8">
    <name type="scientific">Agrilus planipennis</name>
    <name type="common">Emerald ash borer</name>
    <name type="synonym">Agrilus marcopoli</name>
    <dbReference type="NCBI Taxonomy" id="224129"/>
    <lineage>
        <taxon>Eukaryota</taxon>
        <taxon>Metazoa</taxon>
        <taxon>Ecdysozoa</taxon>
        <taxon>Arthropoda</taxon>
        <taxon>Hexapoda</taxon>
        <taxon>Insecta</taxon>
        <taxon>Pterygota</taxon>
        <taxon>Neoptera</taxon>
        <taxon>Endopterygota</taxon>
        <taxon>Coleoptera</taxon>
        <taxon>Polyphaga</taxon>
        <taxon>Elateriformia</taxon>
        <taxon>Buprestoidea</taxon>
        <taxon>Buprestidae</taxon>
        <taxon>Agrilinae</taxon>
        <taxon>Agrilus</taxon>
    </lineage>
</organism>
<proteinExistence type="inferred from homology"/>
<evidence type="ECO:0000256" key="3">
    <source>
        <dbReference type="ARBA" id="ARBA00023015"/>
    </source>
</evidence>
<protein>
    <submittedName>
        <fullName evidence="8">Transcription initiation factor TFIID subunit 7-like</fullName>
    </submittedName>
</protein>
<keyword evidence="3" id="KW-0805">Transcription regulation</keyword>
<dbReference type="GO" id="GO:0005669">
    <property type="term" value="C:transcription factor TFIID complex"/>
    <property type="evidence" value="ECO:0007669"/>
    <property type="project" value="InterPro"/>
</dbReference>
<dbReference type="KEGG" id="apln:108744726"/>
<keyword evidence="5" id="KW-0539">Nucleus</keyword>
<dbReference type="STRING" id="224129.A0A1W4XTL7"/>
<dbReference type="PANTHER" id="PTHR12228:SF0">
    <property type="entry name" value="TATA-BOX BINDING PROTEIN ASSOCIATED FACTOR 7"/>
    <property type="match status" value="1"/>
</dbReference>